<organism evidence="13 14">
    <name type="scientific">Ectobacillus antri</name>
    <dbReference type="NCBI Taxonomy" id="2486280"/>
    <lineage>
        <taxon>Bacteria</taxon>
        <taxon>Bacillati</taxon>
        <taxon>Bacillota</taxon>
        <taxon>Bacilli</taxon>
        <taxon>Bacillales</taxon>
        <taxon>Bacillaceae</taxon>
        <taxon>Ectobacillus</taxon>
    </lineage>
</organism>
<comment type="caution">
    <text evidence="13">The sequence shown here is derived from an EMBL/GenBank/DDBJ whole genome shotgun (WGS) entry which is preliminary data.</text>
</comment>
<evidence type="ECO:0000256" key="1">
    <source>
        <dbReference type="ARBA" id="ARBA00004689"/>
    </source>
</evidence>
<comment type="function">
    <text evidence="11">Catalyzes the condensation of the acetyl group of acetyl-CoA with 3-methyl-2-oxobutanoate (2-ketoisovalerate) to form 3-carboxy-3-hydroxy-4-methylpentanoate (2-isopropylmalate).</text>
</comment>
<dbReference type="SUPFAM" id="SSF51569">
    <property type="entry name" value="Aldolase"/>
    <property type="match status" value="1"/>
</dbReference>
<dbReference type="Gene3D" id="3.30.160.270">
    <property type="match status" value="1"/>
</dbReference>
<reference evidence="13 14" key="1">
    <citation type="submission" date="2023-04" db="EMBL/GenBank/DDBJ databases">
        <title>Ectobacillus antri isolated from activated sludge.</title>
        <authorList>
            <person name="Yan P."/>
            <person name="Liu X."/>
        </authorList>
    </citation>
    <scope>NUCLEOTIDE SEQUENCE [LARGE SCALE GENOMIC DNA]</scope>
    <source>
        <strain evidence="13 14">C18H</strain>
    </source>
</reference>
<protein>
    <recommendedName>
        <fullName evidence="4 11">2-isopropylmalate synthase</fullName>
        <ecNumber evidence="3 11">2.3.3.13</ecNumber>
    </recommendedName>
    <alternativeName>
        <fullName evidence="11">Alpha-IPM synthase</fullName>
    </alternativeName>
    <alternativeName>
        <fullName evidence="11">Alpha-isopropylmalate synthase</fullName>
    </alternativeName>
</protein>
<dbReference type="PROSITE" id="PS00815">
    <property type="entry name" value="AIPM_HOMOCIT_SYNTH_1"/>
    <property type="match status" value="1"/>
</dbReference>
<feature type="binding site" evidence="11">
    <location>
        <position position="13"/>
    </location>
    <ligand>
        <name>Mn(2+)</name>
        <dbReference type="ChEBI" id="CHEBI:29035"/>
    </ligand>
</feature>
<dbReference type="EMBL" id="JARULN010000007">
    <property type="protein sequence ID" value="MDG5754217.1"/>
    <property type="molecule type" value="Genomic_DNA"/>
</dbReference>
<feature type="binding site" evidence="11">
    <location>
        <position position="203"/>
    </location>
    <ligand>
        <name>Mn(2+)</name>
        <dbReference type="ChEBI" id="CHEBI:29035"/>
    </ligand>
</feature>
<dbReference type="InterPro" id="IPR000891">
    <property type="entry name" value="PYR_CT"/>
</dbReference>
<dbReference type="Gene3D" id="3.20.20.70">
    <property type="entry name" value="Aldolase class I"/>
    <property type="match status" value="1"/>
</dbReference>
<dbReference type="InterPro" id="IPR013709">
    <property type="entry name" value="2-isopropylmalate_synth_dimer"/>
</dbReference>
<keyword evidence="9 11" id="KW-0464">Manganese</keyword>
<dbReference type="InterPro" id="IPR050073">
    <property type="entry name" value="2-IPM_HCS-like"/>
</dbReference>
<comment type="similarity">
    <text evidence="2 11">Belongs to the alpha-IPM synthase/homocitrate synthase family. LeuA type 1 subfamily.</text>
</comment>
<keyword evidence="6 11" id="KW-0028">Amino-acid biosynthesis</keyword>
<dbReference type="Pfam" id="PF00682">
    <property type="entry name" value="HMGL-like"/>
    <property type="match status" value="1"/>
</dbReference>
<keyword evidence="5 11" id="KW-0432">Leucine biosynthesis</keyword>
<feature type="domain" description="Pyruvate carboxyltransferase" evidence="12">
    <location>
        <begin position="4"/>
        <end position="266"/>
    </location>
</feature>
<feature type="binding site" evidence="11">
    <location>
        <position position="237"/>
    </location>
    <ligand>
        <name>Mn(2+)</name>
        <dbReference type="ChEBI" id="CHEBI:29035"/>
    </ligand>
</feature>
<dbReference type="PANTHER" id="PTHR10277">
    <property type="entry name" value="HOMOCITRATE SYNTHASE-RELATED"/>
    <property type="match status" value="1"/>
</dbReference>
<comment type="subunit">
    <text evidence="11">Homodimer.</text>
</comment>
<dbReference type="CDD" id="cd07940">
    <property type="entry name" value="DRE_TIM_IPMS"/>
    <property type="match status" value="1"/>
</dbReference>
<dbReference type="InterPro" id="IPR002034">
    <property type="entry name" value="AIPM/Hcit_synth_CS"/>
</dbReference>
<evidence type="ECO:0000256" key="9">
    <source>
        <dbReference type="ARBA" id="ARBA00023211"/>
    </source>
</evidence>
<comment type="catalytic activity">
    <reaction evidence="11">
        <text>3-methyl-2-oxobutanoate + acetyl-CoA + H2O = (2S)-2-isopropylmalate + CoA + H(+)</text>
        <dbReference type="Rhea" id="RHEA:21524"/>
        <dbReference type="ChEBI" id="CHEBI:1178"/>
        <dbReference type="ChEBI" id="CHEBI:11851"/>
        <dbReference type="ChEBI" id="CHEBI:15377"/>
        <dbReference type="ChEBI" id="CHEBI:15378"/>
        <dbReference type="ChEBI" id="CHEBI:57287"/>
        <dbReference type="ChEBI" id="CHEBI:57288"/>
        <dbReference type="EC" id="2.3.3.13"/>
    </reaction>
</comment>
<evidence type="ECO:0000256" key="3">
    <source>
        <dbReference type="ARBA" id="ARBA00012973"/>
    </source>
</evidence>
<dbReference type="PANTHER" id="PTHR10277:SF9">
    <property type="entry name" value="2-ISOPROPYLMALATE SYNTHASE 1, CHLOROPLASTIC-RELATED"/>
    <property type="match status" value="1"/>
</dbReference>
<dbReference type="Pfam" id="PF08502">
    <property type="entry name" value="LeuA_dimer"/>
    <property type="match status" value="1"/>
</dbReference>
<evidence type="ECO:0000256" key="11">
    <source>
        <dbReference type="HAMAP-Rule" id="MF_01025"/>
    </source>
</evidence>
<evidence type="ECO:0000256" key="2">
    <source>
        <dbReference type="ARBA" id="ARBA00009396"/>
    </source>
</evidence>
<dbReference type="RefSeq" id="WP_278018127.1">
    <property type="nucleotide sequence ID" value="NZ_JARRRY010000004.1"/>
</dbReference>
<evidence type="ECO:0000256" key="6">
    <source>
        <dbReference type="ARBA" id="ARBA00022605"/>
    </source>
</evidence>
<dbReference type="Proteomes" id="UP001218246">
    <property type="component" value="Unassembled WGS sequence"/>
</dbReference>
<keyword evidence="7 11" id="KW-0808">Transferase</keyword>
<dbReference type="PROSITE" id="PS50991">
    <property type="entry name" value="PYR_CT"/>
    <property type="match status" value="1"/>
</dbReference>
<dbReference type="NCBIfam" id="NF002088">
    <property type="entry name" value="PRK00915.1-5"/>
    <property type="match status" value="1"/>
</dbReference>
<keyword evidence="14" id="KW-1185">Reference proteome</keyword>
<comment type="cofactor">
    <cofactor evidence="11">
        <name>Mn(2+)</name>
        <dbReference type="ChEBI" id="CHEBI:29035"/>
    </cofactor>
</comment>
<dbReference type="Pfam" id="PF22617">
    <property type="entry name" value="HCS_D2"/>
    <property type="match status" value="1"/>
</dbReference>
<name>A0ABT6H4D8_9BACI</name>
<dbReference type="NCBIfam" id="NF002086">
    <property type="entry name" value="PRK00915.1-3"/>
    <property type="match status" value="1"/>
</dbReference>
<keyword evidence="11" id="KW-0963">Cytoplasm</keyword>
<dbReference type="InterPro" id="IPR054691">
    <property type="entry name" value="LeuA/HCS_post-cat"/>
</dbReference>
<evidence type="ECO:0000313" key="13">
    <source>
        <dbReference type="EMBL" id="MDG5754217.1"/>
    </source>
</evidence>
<evidence type="ECO:0000256" key="7">
    <source>
        <dbReference type="ARBA" id="ARBA00022679"/>
    </source>
</evidence>
<dbReference type="NCBIfam" id="TIGR00973">
    <property type="entry name" value="leuA_bact"/>
    <property type="match status" value="1"/>
</dbReference>
<keyword evidence="13" id="KW-0012">Acyltransferase</keyword>
<comment type="pathway">
    <text evidence="1 11">Amino-acid biosynthesis; L-leucine biosynthesis; L-leucine from 3-methyl-2-oxobutanoate: step 1/4.</text>
</comment>
<sequence length="513" mass="56405">MKHIQFMDTTLRDGEQSAGVNLNPQEKLQIAKQLERLGIHVMEAGFASASLGDFQSVQEIGRVIQHASVMSLARAKESDIREAYEALKGAVAPRLHIFIATSDIHLKYKLRMSRLEVLASIRESVKLAKSLFPTVQFSAEDATRTEHAFLAQALEEAIRCGADVVNIPDTVGYTNPQEYLSLFRYMQQHVPSYEKAIFSCHCHDDLGLAVANSLAAIEGGALQVEGTINGIGERAGNAALEEIAVALRIREDHYKAQTNLVLKEIKATSALVSRLTGMVVPKNKAIVGANAFAHESGIHQDGVLKEASTYEIISPQLVGEEQNKLVLGKHSGRHAFTERMKEIGYELTEEERDRAFRTFKQLADRKKEVTEEDLHALILGETSLVHQPYEVKHLQAHFISNGTQSATVVLEDANGNVLEDAATGAGSIEAIYNAIDRILQLNCKLVDYRIQSITQGQDALAHVHVELEGVTRVTGFGVAQDVLEASARAYVHAAGKLLKRSEMDGKTNRMLSR</sequence>
<dbReference type="InterPro" id="IPR013785">
    <property type="entry name" value="Aldolase_TIM"/>
</dbReference>
<keyword evidence="8 11" id="KW-0479">Metal-binding</keyword>
<dbReference type="InterPro" id="IPR005671">
    <property type="entry name" value="LeuA_bact_synth"/>
</dbReference>
<feature type="region of interest" description="Regulatory domain" evidence="11">
    <location>
        <begin position="390"/>
        <end position="513"/>
    </location>
</feature>
<dbReference type="SUPFAM" id="SSF110921">
    <property type="entry name" value="2-isopropylmalate synthase LeuA, allosteric (dimerisation) domain"/>
    <property type="match status" value="1"/>
</dbReference>
<proteinExistence type="inferred from homology"/>
<dbReference type="InterPro" id="IPR036230">
    <property type="entry name" value="LeuA_allosteric_dom_sf"/>
</dbReference>
<evidence type="ECO:0000256" key="4">
    <source>
        <dbReference type="ARBA" id="ARBA00018198"/>
    </source>
</evidence>
<accession>A0ABT6H4D8</accession>
<dbReference type="EC" id="2.3.3.13" evidence="3 11"/>
<evidence type="ECO:0000256" key="5">
    <source>
        <dbReference type="ARBA" id="ARBA00022430"/>
    </source>
</evidence>
<dbReference type="GO" id="GO:0003852">
    <property type="term" value="F:2-isopropylmalate synthase activity"/>
    <property type="evidence" value="ECO:0007669"/>
    <property type="project" value="UniProtKB-EC"/>
</dbReference>
<feature type="binding site" evidence="11">
    <location>
        <position position="201"/>
    </location>
    <ligand>
        <name>Mn(2+)</name>
        <dbReference type="ChEBI" id="CHEBI:29035"/>
    </ligand>
</feature>
<dbReference type="Gene3D" id="1.10.238.260">
    <property type="match status" value="1"/>
</dbReference>
<dbReference type="HAMAP" id="MF_01025">
    <property type="entry name" value="LeuA_type1"/>
    <property type="match status" value="1"/>
</dbReference>
<evidence type="ECO:0000256" key="10">
    <source>
        <dbReference type="ARBA" id="ARBA00023304"/>
    </source>
</evidence>
<evidence type="ECO:0000313" key="14">
    <source>
        <dbReference type="Proteomes" id="UP001218246"/>
    </source>
</evidence>
<evidence type="ECO:0000256" key="8">
    <source>
        <dbReference type="ARBA" id="ARBA00022723"/>
    </source>
</evidence>
<evidence type="ECO:0000259" key="12">
    <source>
        <dbReference type="PROSITE" id="PS50991"/>
    </source>
</evidence>
<dbReference type="PROSITE" id="PS00816">
    <property type="entry name" value="AIPM_HOMOCIT_SYNTH_2"/>
    <property type="match status" value="1"/>
</dbReference>
<gene>
    <name evidence="11" type="primary">leuA</name>
    <name evidence="13" type="ORF">P6P90_09570</name>
</gene>
<dbReference type="SMART" id="SM00917">
    <property type="entry name" value="LeuA_dimer"/>
    <property type="match status" value="1"/>
</dbReference>
<keyword evidence="10 11" id="KW-0100">Branched-chain amino acid biosynthesis</keyword>